<keyword evidence="1" id="KW-0472">Membrane</keyword>
<evidence type="ECO:0000256" key="1">
    <source>
        <dbReference type="SAM" id="Phobius"/>
    </source>
</evidence>
<dbReference type="EMBL" id="SVCM01000114">
    <property type="protein sequence ID" value="MBE6060504.1"/>
    <property type="molecule type" value="Genomic_DNA"/>
</dbReference>
<feature type="transmembrane region" description="Helical" evidence="1">
    <location>
        <begin position="20"/>
        <end position="44"/>
    </location>
</feature>
<dbReference type="Proteomes" id="UP000768462">
    <property type="component" value="Unassembled WGS sequence"/>
</dbReference>
<evidence type="ECO:0000313" key="3">
    <source>
        <dbReference type="Proteomes" id="UP000768462"/>
    </source>
</evidence>
<sequence length="393" mass="44976">MINEKKEITKKGNKKKSNFLSGLMFLVVCGAIGAGIGFLSASYFKSFMDTYIKSDNFFWELLKYYGLILIFFLGYIIHIIIHEAGHLLFGFMSGYSFVSFRIGSLTIIKDKDKISYKKFGIPGTAGQCLMMPPEIKDGRYPFIMYNYGGGIMNLIVAGAGILLVVLIEGIPVLISTILILISAAGIFAALTNIIPLKVGGISNDGYNVISMLKDEDARRGFYLQLRVNGLQSQGMRIKDMELEEFKLNEGSNLLNPLNSSLKLMEYNWYLDNMDFTRARRCIEDFTPWINKIIPLYRNEINCEKMFLELIGDCNKEFIDSIYDKNLKKYIKASKFMIGKKRIMMAYETFYNNNNEKALGYYEEAIKLSEKYPVKGDAEMELMLVNWIKKMRNI</sequence>
<comment type="caution">
    <text evidence="2">The sequence shown here is derived from an EMBL/GenBank/DDBJ whole genome shotgun (WGS) entry which is preliminary data.</text>
</comment>
<reference evidence="2" key="1">
    <citation type="submission" date="2019-04" db="EMBL/GenBank/DDBJ databases">
        <title>Evolution of Biomass-Degrading Anaerobic Consortia Revealed by Metagenomics.</title>
        <authorList>
            <person name="Peng X."/>
        </authorList>
    </citation>
    <scope>NUCLEOTIDE SEQUENCE</scope>
    <source>
        <strain evidence="2">SIG254</strain>
    </source>
</reference>
<feature type="transmembrane region" description="Helical" evidence="1">
    <location>
        <begin position="173"/>
        <end position="194"/>
    </location>
</feature>
<protein>
    <recommendedName>
        <fullName evidence="4">Peptidase M50 domain-containing protein</fullName>
    </recommendedName>
</protein>
<gene>
    <name evidence="2" type="ORF">E7215_10075</name>
</gene>
<evidence type="ECO:0008006" key="4">
    <source>
        <dbReference type="Google" id="ProtNLM"/>
    </source>
</evidence>
<feature type="transmembrane region" description="Helical" evidence="1">
    <location>
        <begin position="87"/>
        <end position="108"/>
    </location>
</feature>
<dbReference type="AlphaFoldDB" id="A0A927WE22"/>
<keyword evidence="1" id="KW-1133">Transmembrane helix</keyword>
<proteinExistence type="predicted"/>
<evidence type="ECO:0000313" key="2">
    <source>
        <dbReference type="EMBL" id="MBE6060504.1"/>
    </source>
</evidence>
<feature type="transmembrane region" description="Helical" evidence="1">
    <location>
        <begin position="64"/>
        <end position="81"/>
    </location>
</feature>
<organism evidence="2 3">
    <name type="scientific">Clostridium sulfidigenes</name>
    <dbReference type="NCBI Taxonomy" id="318464"/>
    <lineage>
        <taxon>Bacteria</taxon>
        <taxon>Bacillati</taxon>
        <taxon>Bacillota</taxon>
        <taxon>Clostridia</taxon>
        <taxon>Eubacteriales</taxon>
        <taxon>Clostridiaceae</taxon>
        <taxon>Clostridium</taxon>
    </lineage>
</organism>
<feature type="transmembrane region" description="Helical" evidence="1">
    <location>
        <begin position="145"/>
        <end position="167"/>
    </location>
</feature>
<name>A0A927WE22_9CLOT</name>
<accession>A0A927WE22</accession>
<keyword evidence="1" id="KW-0812">Transmembrane</keyword>